<feature type="region of interest" description="Disordered" evidence="6">
    <location>
        <begin position="1"/>
        <end position="21"/>
    </location>
</feature>
<dbReference type="PANTHER" id="PTHR11062">
    <property type="entry name" value="EXOSTOSIN HEPARAN SULFATE GLYCOSYLTRANSFERASE -RELATED"/>
    <property type="match status" value="1"/>
</dbReference>
<dbReference type="GO" id="GO:0008378">
    <property type="term" value="F:galactosyltransferase activity"/>
    <property type="evidence" value="ECO:0007669"/>
    <property type="project" value="TreeGrafter"/>
</dbReference>
<organism evidence="9 10">
    <name type="scientific">Spirodela intermedia</name>
    <name type="common">Intermediate duckweed</name>
    <dbReference type="NCBI Taxonomy" id="51605"/>
    <lineage>
        <taxon>Eukaryota</taxon>
        <taxon>Viridiplantae</taxon>
        <taxon>Streptophyta</taxon>
        <taxon>Embryophyta</taxon>
        <taxon>Tracheophyta</taxon>
        <taxon>Spermatophyta</taxon>
        <taxon>Magnoliopsida</taxon>
        <taxon>Liliopsida</taxon>
        <taxon>Araceae</taxon>
        <taxon>Lemnoideae</taxon>
        <taxon>Spirodela</taxon>
    </lineage>
</organism>
<evidence type="ECO:0000256" key="3">
    <source>
        <dbReference type="ARBA" id="ARBA00022676"/>
    </source>
</evidence>
<evidence type="ECO:0000313" key="10">
    <source>
        <dbReference type="Proteomes" id="UP000663760"/>
    </source>
</evidence>
<evidence type="ECO:0000256" key="1">
    <source>
        <dbReference type="ARBA" id="ARBA00004323"/>
    </source>
</evidence>
<sequence>MLPWSDSPPPDPVKKPSLFSPAKDNHPEFLQQLYQRGGGGGGGGPSAAFHGIHACVSGRPRILLVFVILSLQLLLILFARSISVSSLVPPLRSGRIGADGAPLNFSASDFAPLSSSVAADGIPLEIAATCEYGRVYVYDLPPVFNKGLLDNCGELSPLGSRCDALSNGGFGQPSIDLAGFVPDALLRSWYATDQFAAEIIYHRRLVSNRCSTDDPSAASAFYIPFYGGLALGKYLWSVENNYTAADRDRHSQMMLRWIRGQAPWRRSRGWDHFIVLGRISWDFRRSGEDGWGGSFLYMPEMENVTRLLIERNPWDYFDVGVPYPTGFHPMTPADVTAWQAFVLSRRRETLFSFAGGNRSRIKGDFRGVLLEHCARAPAGMCRSVDCSGWRCSNRTAETLNLFLGSVFCLQPRGDSFTRRSTFDCMVAGAIPVFFWRRSAYMQYEWFLPPDGDEYSVFIDPAAVRNGSVDIGSALAGLGEERVRKMRQRVVELLPRLVYAQPGGGLGPGVDDAFDVALNGLLRRFKDHRKFWPAAGG</sequence>
<evidence type="ECO:0000256" key="4">
    <source>
        <dbReference type="ARBA" id="ARBA00022968"/>
    </source>
</evidence>
<dbReference type="EMBL" id="LR746281">
    <property type="protein sequence ID" value="CAA7410844.1"/>
    <property type="molecule type" value="Genomic_DNA"/>
</dbReference>
<dbReference type="PANTHER" id="PTHR11062:SF214">
    <property type="entry name" value="XYLOGLUCAN GALACTOSYLTRANSFERASE XLT2"/>
    <property type="match status" value="1"/>
</dbReference>
<dbReference type="GO" id="GO:0000139">
    <property type="term" value="C:Golgi membrane"/>
    <property type="evidence" value="ECO:0007669"/>
    <property type="project" value="UniProtKB-SubCell"/>
</dbReference>
<reference evidence="9" key="1">
    <citation type="submission" date="2020-02" db="EMBL/GenBank/DDBJ databases">
        <authorList>
            <person name="Scholz U."/>
            <person name="Mascher M."/>
            <person name="Fiebig A."/>
        </authorList>
    </citation>
    <scope>NUCLEOTIDE SEQUENCE</scope>
</reference>
<dbReference type="InterPro" id="IPR004263">
    <property type="entry name" value="Exostosin"/>
</dbReference>
<evidence type="ECO:0000256" key="2">
    <source>
        <dbReference type="ARBA" id="ARBA00010271"/>
    </source>
</evidence>
<gene>
    <name evidence="9" type="ORF">SI8410_18021522</name>
</gene>
<dbReference type="AlphaFoldDB" id="A0A7I8LNJ8"/>
<keyword evidence="5" id="KW-0333">Golgi apparatus</keyword>
<name>A0A7I8LNJ8_SPIIN</name>
<feature type="domain" description="Exostosin GT47" evidence="8">
    <location>
        <begin position="131"/>
        <end position="465"/>
    </location>
</feature>
<evidence type="ECO:0000256" key="6">
    <source>
        <dbReference type="SAM" id="MobiDB-lite"/>
    </source>
</evidence>
<dbReference type="InterPro" id="IPR040911">
    <property type="entry name" value="Exostosin_GT47"/>
</dbReference>
<keyword evidence="4" id="KW-0735">Signal-anchor</keyword>
<keyword evidence="10" id="KW-1185">Reference proteome</keyword>
<comment type="similarity">
    <text evidence="2">Belongs to the glycosyltransferase 47 family.</text>
</comment>
<protein>
    <recommendedName>
        <fullName evidence="8">Exostosin GT47 domain-containing protein</fullName>
    </recommendedName>
</protein>
<dbReference type="Pfam" id="PF03016">
    <property type="entry name" value="Exostosin_GT47"/>
    <property type="match status" value="1"/>
</dbReference>
<comment type="subcellular location">
    <subcellularLocation>
        <location evidence="1">Golgi apparatus membrane</location>
        <topology evidence="1">Single-pass type II membrane protein</topology>
    </subcellularLocation>
</comment>
<dbReference type="GO" id="GO:0009969">
    <property type="term" value="P:xyloglucan biosynthetic process"/>
    <property type="evidence" value="ECO:0007669"/>
    <property type="project" value="TreeGrafter"/>
</dbReference>
<proteinExistence type="inferred from homology"/>
<dbReference type="Proteomes" id="UP000663760">
    <property type="component" value="Chromosome 18"/>
</dbReference>
<feature type="transmembrane region" description="Helical" evidence="7">
    <location>
        <begin position="62"/>
        <end position="82"/>
    </location>
</feature>
<keyword evidence="7" id="KW-0812">Transmembrane</keyword>
<evidence type="ECO:0000259" key="8">
    <source>
        <dbReference type="Pfam" id="PF03016"/>
    </source>
</evidence>
<evidence type="ECO:0000313" key="9">
    <source>
        <dbReference type="EMBL" id="CAA7410844.1"/>
    </source>
</evidence>
<keyword evidence="7" id="KW-0472">Membrane</keyword>
<keyword evidence="7" id="KW-1133">Transmembrane helix</keyword>
<evidence type="ECO:0000256" key="5">
    <source>
        <dbReference type="ARBA" id="ARBA00023034"/>
    </source>
</evidence>
<keyword evidence="3" id="KW-0328">Glycosyltransferase</keyword>
<keyword evidence="3" id="KW-0808">Transferase</keyword>
<feature type="compositionally biased region" description="Pro residues" evidence="6">
    <location>
        <begin position="1"/>
        <end position="11"/>
    </location>
</feature>
<accession>A0A7I8LNJ8</accession>
<dbReference type="OrthoDB" id="1924787at2759"/>
<evidence type="ECO:0000256" key="7">
    <source>
        <dbReference type="SAM" id="Phobius"/>
    </source>
</evidence>